<dbReference type="CDD" id="cd16936">
    <property type="entry name" value="HATPase_RsbW-like"/>
    <property type="match status" value="1"/>
</dbReference>
<keyword evidence="1" id="KW-0378">Hydrolase</keyword>
<comment type="caution">
    <text evidence="4">The sequence shown here is derived from an EMBL/GenBank/DDBJ whole genome shotgun (WGS) entry which is preliminary data.</text>
</comment>
<feature type="modified residue" description="4-aspartylphosphate" evidence="2">
    <location>
        <position position="58"/>
    </location>
</feature>
<dbReference type="SMART" id="SM00331">
    <property type="entry name" value="PP2C_SIG"/>
    <property type="match status" value="1"/>
</dbReference>
<dbReference type="InterPro" id="IPR036890">
    <property type="entry name" value="HATPase_C_sf"/>
</dbReference>
<dbReference type="EMBL" id="JBHLZN010000005">
    <property type="protein sequence ID" value="MFB9887561.1"/>
    <property type="molecule type" value="Genomic_DNA"/>
</dbReference>
<dbReference type="InterPro" id="IPR011006">
    <property type="entry name" value="CheY-like_superfamily"/>
</dbReference>
<dbReference type="Gene3D" id="3.60.40.10">
    <property type="entry name" value="PPM-type phosphatase domain"/>
    <property type="match status" value="1"/>
</dbReference>
<evidence type="ECO:0000313" key="5">
    <source>
        <dbReference type="Proteomes" id="UP001589628"/>
    </source>
</evidence>
<dbReference type="Gene3D" id="3.40.50.2300">
    <property type="match status" value="1"/>
</dbReference>
<dbReference type="InterPro" id="IPR001789">
    <property type="entry name" value="Sig_transdc_resp-reg_receiver"/>
</dbReference>
<dbReference type="Pfam" id="PF07228">
    <property type="entry name" value="SpoIIE"/>
    <property type="match status" value="1"/>
</dbReference>
<evidence type="ECO:0000259" key="3">
    <source>
        <dbReference type="PROSITE" id="PS50110"/>
    </source>
</evidence>
<feature type="domain" description="Response regulatory" evidence="3">
    <location>
        <begin position="9"/>
        <end position="125"/>
    </location>
</feature>
<dbReference type="PANTHER" id="PTHR43156">
    <property type="entry name" value="STAGE II SPORULATION PROTEIN E-RELATED"/>
    <property type="match status" value="1"/>
</dbReference>
<dbReference type="InterPro" id="IPR036457">
    <property type="entry name" value="PPM-type-like_dom_sf"/>
</dbReference>
<sequence length="571" mass="63974">MPSLEAPLTILVADDNTSDRMILKAIVRKQGYEVITAVDGQEAVELFEQHRPQIVLMDALMPRMDGFEATRRIKALAGEELVPVIFLTSLKDAHALADCLEAGGDDFLSKPYNQVILQAKINAFNRMRKMHQTLQQQRDEIVLYNKRLLQEQHVAKKVFDNVAHAGCLHASNIRFLLSPLAVFNGDVLLAARTPSGGMHVLLGDFTGHGLPAAIGAMPLAEMFYVMSAKGYDMKDILREINGRLKSILPTGFFCCAVMADFNFQKKTVEVWNGGLPDCLLLRPQKKQLIAIASRHLPLGVIGQERFNDETQVYQLDDGDQLFIMSDGVLEARNQHEQMFGENRVRRVLRKAEEPAQAFDQLCQAVARFVGQNQPGDDLTLLSVRMCDLEELSASETQIAFDGRQGALDWAFSYELRPLSLMSFNPLPLLLGVIMEVPHLRRFNGQIYTILAELFSNALEHGLLKLQSSLKQDPAGFARYYQEREKRLRALEEGCVRFDLEHRPNAEGGCLSIKVSDSGDGFDYESLQAVLQGEPGQYSGRGLKLLRSLCHDMSFSAHGNVVELKFAWQHET</sequence>
<evidence type="ECO:0000256" key="2">
    <source>
        <dbReference type="PROSITE-ProRule" id="PRU00169"/>
    </source>
</evidence>
<dbReference type="SUPFAM" id="SSF52172">
    <property type="entry name" value="CheY-like"/>
    <property type="match status" value="1"/>
</dbReference>
<dbReference type="Pfam" id="PF00072">
    <property type="entry name" value="Response_reg"/>
    <property type="match status" value="1"/>
</dbReference>
<proteinExistence type="predicted"/>
<accession>A0ABV5ZE91</accession>
<dbReference type="SUPFAM" id="SSF81606">
    <property type="entry name" value="PP2C-like"/>
    <property type="match status" value="1"/>
</dbReference>
<evidence type="ECO:0000313" key="4">
    <source>
        <dbReference type="EMBL" id="MFB9887561.1"/>
    </source>
</evidence>
<keyword evidence="5" id="KW-1185">Reference proteome</keyword>
<dbReference type="InterPro" id="IPR052016">
    <property type="entry name" value="Bact_Sigma-Reg"/>
</dbReference>
<dbReference type="PANTHER" id="PTHR43156:SF2">
    <property type="entry name" value="STAGE II SPORULATION PROTEIN E"/>
    <property type="match status" value="1"/>
</dbReference>
<dbReference type="SUPFAM" id="SSF55874">
    <property type="entry name" value="ATPase domain of HSP90 chaperone/DNA topoisomerase II/histidine kinase"/>
    <property type="match status" value="1"/>
</dbReference>
<dbReference type="PROSITE" id="PS50110">
    <property type="entry name" value="RESPONSE_REGULATORY"/>
    <property type="match status" value="1"/>
</dbReference>
<gene>
    <name evidence="4" type="ORF">ACFFLH_14160</name>
</gene>
<dbReference type="InterPro" id="IPR001932">
    <property type="entry name" value="PPM-type_phosphatase-like_dom"/>
</dbReference>
<dbReference type="RefSeq" id="WP_027312723.1">
    <property type="nucleotide sequence ID" value="NZ_JAUESS010000008.1"/>
</dbReference>
<dbReference type="Pfam" id="PF13581">
    <property type="entry name" value="HATPase_c_2"/>
    <property type="match status" value="1"/>
</dbReference>
<dbReference type="Gene3D" id="3.30.565.10">
    <property type="entry name" value="Histidine kinase-like ATPase, C-terminal domain"/>
    <property type="match status" value="1"/>
</dbReference>
<keyword evidence="2" id="KW-0597">Phosphoprotein</keyword>
<dbReference type="Proteomes" id="UP001589628">
    <property type="component" value="Unassembled WGS sequence"/>
</dbReference>
<reference evidence="4 5" key="1">
    <citation type="submission" date="2024-09" db="EMBL/GenBank/DDBJ databases">
        <authorList>
            <person name="Sun Q."/>
            <person name="Mori K."/>
        </authorList>
    </citation>
    <scope>NUCLEOTIDE SEQUENCE [LARGE SCALE GENOMIC DNA]</scope>
    <source>
        <strain evidence="4 5">ATCC 51285</strain>
    </source>
</reference>
<dbReference type="InterPro" id="IPR003594">
    <property type="entry name" value="HATPase_dom"/>
</dbReference>
<dbReference type="SMART" id="SM00448">
    <property type="entry name" value="REC"/>
    <property type="match status" value="1"/>
</dbReference>
<name>A0ABV5ZE91_9GAMM</name>
<organism evidence="4 5">
    <name type="scientific">Balneatrix alpica</name>
    <dbReference type="NCBI Taxonomy" id="75684"/>
    <lineage>
        <taxon>Bacteria</taxon>
        <taxon>Pseudomonadati</taxon>
        <taxon>Pseudomonadota</taxon>
        <taxon>Gammaproteobacteria</taxon>
        <taxon>Oceanospirillales</taxon>
        <taxon>Balneatrichaceae</taxon>
        <taxon>Balneatrix</taxon>
    </lineage>
</organism>
<protein>
    <submittedName>
        <fullName evidence="4">SpoIIE family protein phosphatase</fullName>
    </submittedName>
</protein>
<evidence type="ECO:0000256" key="1">
    <source>
        <dbReference type="ARBA" id="ARBA00022801"/>
    </source>
</evidence>